<dbReference type="Pfam" id="PF13478">
    <property type="entry name" value="XdhC_C"/>
    <property type="match status" value="1"/>
</dbReference>
<dbReference type="Gene3D" id="3.40.50.720">
    <property type="entry name" value="NAD(P)-binding Rossmann-like Domain"/>
    <property type="match status" value="1"/>
</dbReference>
<accession>A0A6M1QUC8</accession>
<dbReference type="InterPro" id="IPR052698">
    <property type="entry name" value="MoCofactor_Util/Proc"/>
</dbReference>
<name>A0A6M1QUC8_9ACTN</name>
<organism evidence="3 4">
    <name type="scientific">Nocardioides turkmenicus</name>
    <dbReference type="NCBI Taxonomy" id="2711220"/>
    <lineage>
        <taxon>Bacteria</taxon>
        <taxon>Bacillati</taxon>
        <taxon>Actinomycetota</taxon>
        <taxon>Actinomycetes</taxon>
        <taxon>Propionibacteriales</taxon>
        <taxon>Nocardioidaceae</taxon>
        <taxon>Nocardioides</taxon>
    </lineage>
</organism>
<evidence type="ECO:0000259" key="1">
    <source>
        <dbReference type="Pfam" id="PF02625"/>
    </source>
</evidence>
<evidence type="ECO:0000313" key="4">
    <source>
        <dbReference type="Proteomes" id="UP000483261"/>
    </source>
</evidence>
<dbReference type="RefSeq" id="WP_165111209.1">
    <property type="nucleotide sequence ID" value="NZ_JAALAA010000009.1"/>
</dbReference>
<dbReference type="EMBL" id="JAALAA010000009">
    <property type="protein sequence ID" value="NGN93465.1"/>
    <property type="molecule type" value="Genomic_DNA"/>
</dbReference>
<gene>
    <name evidence="3" type="ORF">G5C66_12020</name>
</gene>
<dbReference type="PANTHER" id="PTHR30388:SF4">
    <property type="entry name" value="MOLYBDENUM COFACTOR INSERTION CHAPERONE PAOD"/>
    <property type="match status" value="1"/>
</dbReference>
<proteinExistence type="predicted"/>
<evidence type="ECO:0000259" key="2">
    <source>
        <dbReference type="Pfam" id="PF13478"/>
    </source>
</evidence>
<dbReference type="Pfam" id="PF02625">
    <property type="entry name" value="XdhC_CoxI"/>
    <property type="match status" value="2"/>
</dbReference>
<protein>
    <submittedName>
        <fullName evidence="3">XdhC family protein</fullName>
    </submittedName>
</protein>
<reference evidence="3 4" key="1">
    <citation type="submission" date="2020-02" db="EMBL/GenBank/DDBJ databases">
        <title>Whole-genome analyses of novel actinobacteria.</title>
        <authorList>
            <person name="Sahin N."/>
        </authorList>
    </citation>
    <scope>NUCLEOTIDE SEQUENCE [LARGE SCALE GENOMIC DNA]</scope>
    <source>
        <strain evidence="3 4">KC13</strain>
    </source>
</reference>
<sequence>MRDVLDDLMTWWESGETVAVATVVATFQSAPRPPGASMLVGPDETAVGSVSGGCVEGAVYEVAREVAESGVPELHRYGVSDDDAFAVGLTCGGILDVFVEKMSKETFPELGELAEDVRSGNPVALATVIEHPDPEILGRRVLIRPEGVKGSLGSARMDDAVHDDALGLLAHGTNQTLSYGIDGERRGEGMRVFVWSFAPKPRMLVFGAIDFAAAVARVGAFLGYHVTVCDARPVFATNSRFPEADEVVVDWPHRYLGAEVEAGRIDRRTVIAVLTHDPKFDVPLLEVALRLPDIAYVGAMGSRRTHDDRLARLREAGLTDAEIARLSSPIGLDLGARTPEETAISIAAEIIAGRWGGSGERLATTEGRIHQDVEYR</sequence>
<feature type="domain" description="XdhC Rossmann" evidence="2">
    <location>
        <begin position="203"/>
        <end position="350"/>
    </location>
</feature>
<dbReference type="AlphaFoldDB" id="A0A6M1QUC8"/>
<evidence type="ECO:0000313" key="3">
    <source>
        <dbReference type="EMBL" id="NGN93465.1"/>
    </source>
</evidence>
<feature type="domain" description="XdhC- CoxI" evidence="1">
    <location>
        <begin position="11"/>
        <end position="78"/>
    </location>
</feature>
<dbReference type="InterPro" id="IPR003777">
    <property type="entry name" value="XdhC_CoxI"/>
</dbReference>
<dbReference type="PANTHER" id="PTHR30388">
    <property type="entry name" value="ALDEHYDE OXIDOREDUCTASE MOLYBDENUM COFACTOR ASSEMBLY PROTEIN"/>
    <property type="match status" value="1"/>
</dbReference>
<dbReference type="Proteomes" id="UP000483261">
    <property type="component" value="Unassembled WGS sequence"/>
</dbReference>
<dbReference type="InterPro" id="IPR027051">
    <property type="entry name" value="XdhC_Rossmann_dom"/>
</dbReference>
<keyword evidence="4" id="KW-1185">Reference proteome</keyword>
<comment type="caution">
    <text evidence="3">The sequence shown here is derived from an EMBL/GenBank/DDBJ whole genome shotgun (WGS) entry which is preliminary data.</text>
</comment>
<feature type="domain" description="XdhC- CoxI" evidence="1">
    <location>
        <begin position="118"/>
        <end position="180"/>
    </location>
</feature>